<dbReference type="InterPro" id="IPR049500">
    <property type="entry name" value="Peptidase_M50B-like"/>
</dbReference>
<comment type="caution">
    <text evidence="3">The sequence shown here is derived from an EMBL/GenBank/DDBJ whole genome shotgun (WGS) entry which is preliminary data.</text>
</comment>
<feature type="compositionally biased region" description="Basic and acidic residues" evidence="1">
    <location>
        <begin position="139"/>
        <end position="149"/>
    </location>
</feature>
<dbReference type="Proteomes" id="UP000673691">
    <property type="component" value="Unassembled WGS sequence"/>
</dbReference>
<name>A0A8H8DGB6_9FUNG</name>
<evidence type="ECO:0000256" key="2">
    <source>
        <dbReference type="SAM" id="Phobius"/>
    </source>
</evidence>
<feature type="transmembrane region" description="Helical" evidence="2">
    <location>
        <begin position="26"/>
        <end position="45"/>
    </location>
</feature>
<keyword evidence="2" id="KW-0472">Membrane</keyword>
<keyword evidence="2" id="KW-1133">Transmembrane helix</keyword>
<dbReference type="PANTHER" id="PTHR33979">
    <property type="entry name" value="OS02G0221600 PROTEIN"/>
    <property type="match status" value="1"/>
</dbReference>
<keyword evidence="2" id="KW-0812">Transmembrane</keyword>
<protein>
    <submittedName>
        <fullName evidence="3">Peptidase M50B-like-domain-containing protein</fullName>
    </submittedName>
</protein>
<evidence type="ECO:0000313" key="3">
    <source>
        <dbReference type="EMBL" id="KAG5457415.1"/>
    </source>
</evidence>
<reference evidence="3 4" key="1">
    <citation type="journal article" name="Sci. Rep.">
        <title>Genome-scale phylogenetic analyses confirm Olpidium as the closest living zoosporic fungus to the non-flagellated, terrestrial fungi.</title>
        <authorList>
            <person name="Chang Y."/>
            <person name="Rochon D."/>
            <person name="Sekimoto S."/>
            <person name="Wang Y."/>
            <person name="Chovatia M."/>
            <person name="Sandor L."/>
            <person name="Salamov A."/>
            <person name="Grigoriev I.V."/>
            <person name="Stajich J.E."/>
            <person name="Spatafora J.W."/>
        </authorList>
    </citation>
    <scope>NUCLEOTIDE SEQUENCE [LARGE SCALE GENOMIC DNA]</scope>
    <source>
        <strain evidence="3">S191</strain>
    </source>
</reference>
<dbReference type="OrthoDB" id="40823at2759"/>
<dbReference type="Pfam" id="PF13398">
    <property type="entry name" value="Peptidase_M50B"/>
    <property type="match status" value="1"/>
</dbReference>
<dbReference type="PANTHER" id="PTHR33979:SF2">
    <property type="entry name" value="PEPTIDASE M50B-LIKE-DOMAIN-CONTAINING PROTEIN"/>
    <property type="match status" value="1"/>
</dbReference>
<dbReference type="AlphaFoldDB" id="A0A8H8DGB6"/>
<proteinExistence type="predicted"/>
<organism evidence="3 4">
    <name type="scientific">Olpidium bornovanus</name>
    <dbReference type="NCBI Taxonomy" id="278681"/>
    <lineage>
        <taxon>Eukaryota</taxon>
        <taxon>Fungi</taxon>
        <taxon>Fungi incertae sedis</taxon>
        <taxon>Olpidiomycota</taxon>
        <taxon>Olpidiomycotina</taxon>
        <taxon>Olpidiomycetes</taxon>
        <taxon>Olpidiales</taxon>
        <taxon>Olpidiaceae</taxon>
        <taxon>Olpidium</taxon>
    </lineage>
</organism>
<gene>
    <name evidence="3" type="ORF">BJ554DRAFT_2580</name>
</gene>
<feature type="region of interest" description="Disordered" evidence="1">
    <location>
        <begin position="138"/>
        <end position="164"/>
    </location>
</feature>
<keyword evidence="4" id="KW-1185">Reference proteome</keyword>
<evidence type="ECO:0000313" key="4">
    <source>
        <dbReference type="Proteomes" id="UP000673691"/>
    </source>
</evidence>
<accession>A0A8H8DGB6</accession>
<dbReference type="EMBL" id="JAEFCI010010118">
    <property type="protein sequence ID" value="KAG5457415.1"/>
    <property type="molecule type" value="Genomic_DNA"/>
</dbReference>
<sequence>MAALPTTADAVTQSILAPSAEQWKTIHFIIGYVVGICVLWHLPYLQHLLYPFKLVTIAFHEFGHAAAGKGTGAQIEGIEVDPNEGGVTRMRGGTQCVTLPAGYIGSTVFGFCRLRHPRFEGGLHPSLARPAVHPVLGPEHAHPGRDARIHRPHRPPLVGAAAGPPGRARVLPQILYTVHGRHVRAIFPLG</sequence>
<evidence type="ECO:0000256" key="1">
    <source>
        <dbReference type="SAM" id="MobiDB-lite"/>
    </source>
</evidence>